<dbReference type="PRINTS" id="PR01021">
    <property type="entry name" value="OMPADOMAIN"/>
</dbReference>
<feature type="region of interest" description="Disordered" evidence="5">
    <location>
        <begin position="47"/>
        <end position="73"/>
    </location>
</feature>
<dbReference type="PANTHER" id="PTHR30329:SF21">
    <property type="entry name" value="LIPOPROTEIN YIAD-RELATED"/>
    <property type="match status" value="1"/>
</dbReference>
<dbReference type="Proteomes" id="UP001202248">
    <property type="component" value="Unassembled WGS sequence"/>
</dbReference>
<evidence type="ECO:0000256" key="2">
    <source>
        <dbReference type="ARBA" id="ARBA00023136"/>
    </source>
</evidence>
<dbReference type="InterPro" id="IPR050330">
    <property type="entry name" value="Bact_OuterMem_StrucFunc"/>
</dbReference>
<dbReference type="InterPro" id="IPR006664">
    <property type="entry name" value="OMP_bac"/>
</dbReference>
<sequence>MEETDCGKAIRLQNIHYNLDIYFIRDDAKPELNRLVQFLKDNPGVSVELSSHTDSRASDSYNMTLSQNRAMQR</sequence>
<dbReference type="CDD" id="cd07185">
    <property type="entry name" value="OmpA_C-like"/>
    <property type="match status" value="1"/>
</dbReference>
<dbReference type="InterPro" id="IPR006665">
    <property type="entry name" value="OmpA-like"/>
</dbReference>
<proteinExistence type="predicted"/>
<comment type="subcellular location">
    <subcellularLocation>
        <location evidence="1">Cell outer membrane</location>
    </subcellularLocation>
</comment>
<dbReference type="SUPFAM" id="SSF103088">
    <property type="entry name" value="OmpA-like"/>
    <property type="match status" value="1"/>
</dbReference>
<feature type="domain" description="OmpA-like" evidence="6">
    <location>
        <begin position="1"/>
        <end position="73"/>
    </location>
</feature>
<feature type="compositionally biased region" description="Polar residues" evidence="5">
    <location>
        <begin position="58"/>
        <end position="73"/>
    </location>
</feature>
<accession>A0ABS9SQC9</accession>
<gene>
    <name evidence="7" type="ORF">MKP09_22885</name>
</gene>
<keyword evidence="3" id="KW-0998">Cell outer membrane</keyword>
<evidence type="ECO:0000313" key="7">
    <source>
        <dbReference type="EMBL" id="MCH5600557.1"/>
    </source>
</evidence>
<keyword evidence="8" id="KW-1185">Reference proteome</keyword>
<keyword evidence="2 4" id="KW-0472">Membrane</keyword>
<dbReference type="Gene3D" id="3.30.1330.60">
    <property type="entry name" value="OmpA-like domain"/>
    <property type="match status" value="1"/>
</dbReference>
<name>A0ABS9SQC9_9BACT</name>
<organism evidence="7 8">
    <name type="scientific">Niabella ginsengisoli</name>
    <dbReference type="NCBI Taxonomy" id="522298"/>
    <lineage>
        <taxon>Bacteria</taxon>
        <taxon>Pseudomonadati</taxon>
        <taxon>Bacteroidota</taxon>
        <taxon>Chitinophagia</taxon>
        <taxon>Chitinophagales</taxon>
        <taxon>Chitinophagaceae</taxon>
        <taxon>Niabella</taxon>
    </lineage>
</organism>
<protein>
    <submittedName>
        <fullName evidence="7">OmpA family protein</fullName>
    </submittedName>
</protein>
<evidence type="ECO:0000259" key="6">
    <source>
        <dbReference type="PROSITE" id="PS51123"/>
    </source>
</evidence>
<evidence type="ECO:0000256" key="4">
    <source>
        <dbReference type="PROSITE-ProRule" id="PRU00473"/>
    </source>
</evidence>
<dbReference type="PROSITE" id="PS51123">
    <property type="entry name" value="OMPA_2"/>
    <property type="match status" value="1"/>
</dbReference>
<dbReference type="EMBL" id="JAKWBL010000004">
    <property type="protein sequence ID" value="MCH5600557.1"/>
    <property type="molecule type" value="Genomic_DNA"/>
</dbReference>
<dbReference type="PANTHER" id="PTHR30329">
    <property type="entry name" value="STATOR ELEMENT OF FLAGELLAR MOTOR COMPLEX"/>
    <property type="match status" value="1"/>
</dbReference>
<reference evidence="7 8" key="1">
    <citation type="submission" date="2022-02" db="EMBL/GenBank/DDBJ databases">
        <authorList>
            <person name="Min J."/>
        </authorList>
    </citation>
    <scope>NUCLEOTIDE SEQUENCE [LARGE SCALE GENOMIC DNA]</scope>
    <source>
        <strain evidence="7 8">GR10-1</strain>
    </source>
</reference>
<evidence type="ECO:0000256" key="5">
    <source>
        <dbReference type="SAM" id="MobiDB-lite"/>
    </source>
</evidence>
<evidence type="ECO:0000256" key="1">
    <source>
        <dbReference type="ARBA" id="ARBA00004442"/>
    </source>
</evidence>
<dbReference type="RefSeq" id="WP_240832828.1">
    <property type="nucleotide sequence ID" value="NZ_JAKWBL010000004.1"/>
</dbReference>
<comment type="caution">
    <text evidence="7">The sequence shown here is derived from an EMBL/GenBank/DDBJ whole genome shotgun (WGS) entry which is preliminary data.</text>
</comment>
<evidence type="ECO:0000313" key="8">
    <source>
        <dbReference type="Proteomes" id="UP001202248"/>
    </source>
</evidence>
<dbReference type="InterPro" id="IPR036737">
    <property type="entry name" value="OmpA-like_sf"/>
</dbReference>
<dbReference type="Pfam" id="PF00691">
    <property type="entry name" value="OmpA"/>
    <property type="match status" value="1"/>
</dbReference>
<evidence type="ECO:0000256" key="3">
    <source>
        <dbReference type="ARBA" id="ARBA00023237"/>
    </source>
</evidence>